<dbReference type="InterPro" id="IPR013766">
    <property type="entry name" value="Thioredoxin_domain"/>
</dbReference>
<dbReference type="RefSeq" id="WP_202105202.1">
    <property type="nucleotide sequence ID" value="NZ_JAERTY010000018.1"/>
</dbReference>
<dbReference type="SUPFAM" id="SSF52833">
    <property type="entry name" value="Thioredoxin-like"/>
    <property type="match status" value="1"/>
</dbReference>
<dbReference type="Pfam" id="PF13905">
    <property type="entry name" value="Thioredoxin_8"/>
    <property type="match status" value="1"/>
</dbReference>
<dbReference type="PANTHER" id="PTHR42852:SF6">
    <property type="entry name" value="THIOL:DISULFIDE INTERCHANGE PROTEIN DSBE"/>
    <property type="match status" value="1"/>
</dbReference>
<dbReference type="InterPro" id="IPR025380">
    <property type="entry name" value="DUF4369"/>
</dbReference>
<evidence type="ECO:0000256" key="3">
    <source>
        <dbReference type="ARBA" id="ARBA00023157"/>
    </source>
</evidence>
<keyword evidence="2" id="KW-0201">Cytochrome c-type biogenesis</keyword>
<evidence type="ECO:0000259" key="6">
    <source>
        <dbReference type="PROSITE" id="PS51352"/>
    </source>
</evidence>
<evidence type="ECO:0000256" key="1">
    <source>
        <dbReference type="ARBA" id="ARBA00004196"/>
    </source>
</evidence>
<dbReference type="InterPro" id="IPR017937">
    <property type="entry name" value="Thioredoxin_CS"/>
</dbReference>
<evidence type="ECO:0000313" key="7">
    <source>
        <dbReference type="EMBL" id="MBL1411487.1"/>
    </source>
</evidence>
<accession>A0ABS1RBT9</accession>
<sequence>MKKINLTLLLIIASISIYAQKHNSITGTAPEKYNGSYVYLSKIYLHNPLAIKNYIDSVHIIDGKFIFNNDLSSTDTVLYAITLNNNTNLIASDDKPVKATYIEGSSSGYFQISGSLVNNSLNTIMTYPRQLIENRAALVKKKAELSAKNEWTLEDEEITKEKDKKELLDFEENVRTFVKDHTSNPAGLYIYILHDHLFRGDLKNEIESKLSEDEKQKVVIAKESITEMLRPIKNSTAIKKLLKTGDKYIDFESEMLSGDKAKLSTIISSKKLTLLDFWASWCGPCLNDMPEMVNLQKKHKNKGFQIVGISLDTDSDKWKNTVERLGMQWVQFIDSNPSNPIAESYEISSIPHTVLINEDGDIVAIGLRGNELKNKIEELLSKH</sequence>
<dbReference type="PANTHER" id="PTHR42852">
    <property type="entry name" value="THIOL:DISULFIDE INTERCHANGE PROTEIN DSBE"/>
    <property type="match status" value="1"/>
</dbReference>
<keyword evidence="8" id="KW-1185">Reference proteome</keyword>
<keyword evidence="5" id="KW-0732">Signal</keyword>
<feature type="signal peptide" evidence="5">
    <location>
        <begin position="1"/>
        <end position="19"/>
    </location>
</feature>
<dbReference type="Gene3D" id="3.40.30.10">
    <property type="entry name" value="Glutaredoxin"/>
    <property type="match status" value="1"/>
</dbReference>
<evidence type="ECO:0000256" key="4">
    <source>
        <dbReference type="ARBA" id="ARBA00023284"/>
    </source>
</evidence>
<dbReference type="Pfam" id="PF14289">
    <property type="entry name" value="DUF4369"/>
    <property type="match status" value="1"/>
</dbReference>
<reference evidence="7 8" key="1">
    <citation type="submission" date="2021-01" db="EMBL/GenBank/DDBJ databases">
        <title>C459-1 draft genome sequence.</title>
        <authorList>
            <person name="Zhang X.-F."/>
        </authorList>
    </citation>
    <scope>NUCLEOTIDE SEQUENCE [LARGE SCALE GENOMIC DNA]</scope>
    <source>
        <strain evidence="8">C459-1</strain>
    </source>
</reference>
<dbReference type="InterPro" id="IPR050553">
    <property type="entry name" value="Thioredoxin_ResA/DsbE_sf"/>
</dbReference>
<protein>
    <submittedName>
        <fullName evidence="7">AhpC/TSA family protein</fullName>
    </submittedName>
</protein>
<evidence type="ECO:0000256" key="5">
    <source>
        <dbReference type="SAM" id="SignalP"/>
    </source>
</evidence>
<dbReference type="InterPro" id="IPR036249">
    <property type="entry name" value="Thioredoxin-like_sf"/>
</dbReference>
<dbReference type="EMBL" id="JAERTY010000018">
    <property type="protein sequence ID" value="MBL1411487.1"/>
    <property type="molecule type" value="Genomic_DNA"/>
</dbReference>
<evidence type="ECO:0000313" key="8">
    <source>
        <dbReference type="Proteomes" id="UP000625283"/>
    </source>
</evidence>
<comment type="caution">
    <text evidence="7">The sequence shown here is derived from an EMBL/GenBank/DDBJ whole genome shotgun (WGS) entry which is preliminary data.</text>
</comment>
<gene>
    <name evidence="7" type="ORF">JKG61_22200</name>
</gene>
<dbReference type="Proteomes" id="UP000625283">
    <property type="component" value="Unassembled WGS sequence"/>
</dbReference>
<dbReference type="PROSITE" id="PS00194">
    <property type="entry name" value="THIOREDOXIN_1"/>
    <property type="match status" value="1"/>
</dbReference>
<keyword evidence="3" id="KW-1015">Disulfide bond</keyword>
<evidence type="ECO:0000256" key="2">
    <source>
        <dbReference type="ARBA" id="ARBA00022748"/>
    </source>
</evidence>
<proteinExistence type="predicted"/>
<feature type="domain" description="Thioredoxin" evidence="6">
    <location>
        <begin position="242"/>
        <end position="383"/>
    </location>
</feature>
<dbReference type="InterPro" id="IPR012336">
    <property type="entry name" value="Thioredoxin-like_fold"/>
</dbReference>
<feature type="chain" id="PRO_5045166871" evidence="5">
    <location>
        <begin position="20"/>
        <end position="383"/>
    </location>
</feature>
<name>A0ABS1RBT9_9SPHI</name>
<organism evidence="7 8">
    <name type="scientific">Sphingobacterium faecale</name>
    <dbReference type="NCBI Taxonomy" id="2803775"/>
    <lineage>
        <taxon>Bacteria</taxon>
        <taxon>Pseudomonadati</taxon>
        <taxon>Bacteroidota</taxon>
        <taxon>Sphingobacteriia</taxon>
        <taxon>Sphingobacteriales</taxon>
        <taxon>Sphingobacteriaceae</taxon>
        <taxon>Sphingobacterium</taxon>
    </lineage>
</organism>
<keyword evidence="4" id="KW-0676">Redox-active center</keyword>
<dbReference type="CDD" id="cd02966">
    <property type="entry name" value="TlpA_like_family"/>
    <property type="match status" value="1"/>
</dbReference>
<dbReference type="PROSITE" id="PS51352">
    <property type="entry name" value="THIOREDOXIN_2"/>
    <property type="match status" value="1"/>
</dbReference>
<comment type="subcellular location">
    <subcellularLocation>
        <location evidence="1">Cell envelope</location>
    </subcellularLocation>
</comment>